<evidence type="ECO:0000313" key="2">
    <source>
        <dbReference type="Proteomes" id="UP000027120"/>
    </source>
</evidence>
<feature type="non-terminal residue" evidence="1">
    <location>
        <position position="134"/>
    </location>
</feature>
<dbReference type="STRING" id="2711.A0A067GAR7"/>
<dbReference type="AlphaFoldDB" id="A0A067GAR7"/>
<name>A0A067GAR7_CITSI</name>
<evidence type="ECO:0000313" key="1">
    <source>
        <dbReference type="EMBL" id="KDO76753.1"/>
    </source>
</evidence>
<proteinExistence type="predicted"/>
<dbReference type="Proteomes" id="UP000027120">
    <property type="component" value="Unassembled WGS sequence"/>
</dbReference>
<gene>
    <name evidence="1" type="ORF">CISIN_1g042019mg</name>
</gene>
<sequence length="134" mass="15447">MIVAVAIAKRRSKKSRRRGSIKGHTTIWQTSTYPLDKFQMNSPLFLRIKNYVKQHDSYFVQKKIISDAMQMIAYGVSVDFIDEYVRIGKSTAIESLKKLVRPVFEIFSNEYLRSPNTNDIARLLAEGEQRGFPG</sequence>
<protein>
    <submittedName>
        <fullName evidence="1">Uncharacterized protein</fullName>
    </submittedName>
</protein>
<keyword evidence="2" id="KW-1185">Reference proteome</keyword>
<reference evidence="1 2" key="1">
    <citation type="submission" date="2014-04" db="EMBL/GenBank/DDBJ databases">
        <authorList>
            <consortium name="International Citrus Genome Consortium"/>
            <person name="Gmitter F."/>
            <person name="Chen C."/>
            <person name="Farmerie W."/>
            <person name="Harkins T."/>
            <person name="Desany B."/>
            <person name="Mohiuddin M."/>
            <person name="Kodira C."/>
            <person name="Borodovsky M."/>
            <person name="Lomsadze A."/>
            <person name="Burns P."/>
            <person name="Jenkins J."/>
            <person name="Prochnik S."/>
            <person name="Shu S."/>
            <person name="Chapman J."/>
            <person name="Pitluck S."/>
            <person name="Schmutz J."/>
            <person name="Rokhsar D."/>
        </authorList>
    </citation>
    <scope>NUCLEOTIDE SEQUENCE</scope>
</reference>
<dbReference type="EMBL" id="KK784881">
    <property type="protein sequence ID" value="KDO76753.1"/>
    <property type="molecule type" value="Genomic_DNA"/>
</dbReference>
<dbReference type="PANTHER" id="PTHR47150:SF7">
    <property type="entry name" value="NUCLEASE"/>
    <property type="match status" value="1"/>
</dbReference>
<accession>A0A067GAR7</accession>
<dbReference type="PANTHER" id="PTHR47150">
    <property type="entry name" value="OS12G0169200 PROTEIN"/>
    <property type="match status" value="1"/>
</dbReference>
<organism evidence="1 2">
    <name type="scientific">Citrus sinensis</name>
    <name type="common">Sweet orange</name>
    <name type="synonym">Citrus aurantium var. sinensis</name>
    <dbReference type="NCBI Taxonomy" id="2711"/>
    <lineage>
        <taxon>Eukaryota</taxon>
        <taxon>Viridiplantae</taxon>
        <taxon>Streptophyta</taxon>
        <taxon>Embryophyta</taxon>
        <taxon>Tracheophyta</taxon>
        <taxon>Spermatophyta</taxon>
        <taxon>Magnoliopsida</taxon>
        <taxon>eudicotyledons</taxon>
        <taxon>Gunneridae</taxon>
        <taxon>Pentapetalae</taxon>
        <taxon>rosids</taxon>
        <taxon>malvids</taxon>
        <taxon>Sapindales</taxon>
        <taxon>Rutaceae</taxon>
        <taxon>Aurantioideae</taxon>
        <taxon>Citrus</taxon>
    </lineage>
</organism>